<dbReference type="NCBIfam" id="TIGR01865">
    <property type="entry name" value="cas_Csn1"/>
    <property type="match status" value="1"/>
</dbReference>
<evidence type="ECO:0000256" key="12">
    <source>
        <dbReference type="HAMAP-Rule" id="MF_01480"/>
    </source>
</evidence>
<evidence type="ECO:0000256" key="10">
    <source>
        <dbReference type="ARBA" id="ARBA00023211"/>
    </source>
</evidence>
<evidence type="ECO:0000256" key="2">
    <source>
        <dbReference type="ARBA" id="ARBA00022722"/>
    </source>
</evidence>
<evidence type="ECO:0000313" key="15">
    <source>
        <dbReference type="Proteomes" id="UP000265497"/>
    </source>
</evidence>
<dbReference type="EMBL" id="NSDI01000009">
    <property type="protein sequence ID" value="RIY35814.1"/>
    <property type="molecule type" value="Genomic_DNA"/>
</dbReference>
<evidence type="ECO:0000256" key="5">
    <source>
        <dbReference type="ARBA" id="ARBA00022801"/>
    </source>
</evidence>
<keyword evidence="3 12" id="KW-0479">Metal-binding</keyword>
<reference evidence="14 15" key="1">
    <citation type="submission" date="2017-08" db="EMBL/GenBank/DDBJ databases">
        <title>Capnocytophaga canis 17-158 assembly.</title>
        <authorList>
            <person name="Gulvik C.A."/>
        </authorList>
    </citation>
    <scope>NUCLEOTIDE SEQUENCE [LARGE SCALE GENOMIC DNA]</scope>
    <source>
        <strain evidence="14 15">17-158</strain>
    </source>
</reference>
<dbReference type="InterPro" id="IPR041383">
    <property type="entry name" value="RuvC_III"/>
</dbReference>
<comment type="cofactor">
    <cofactor evidence="1 12">
        <name>Mg(2+)</name>
        <dbReference type="ChEBI" id="CHEBI:18420"/>
    </cofactor>
</comment>
<protein>
    <recommendedName>
        <fullName evidence="12">CRISPR-associated endonuclease Cas9</fullName>
        <ecNumber evidence="12">3.1.-.-</ecNumber>
    </recommendedName>
</protein>
<comment type="domain">
    <text evidence="12">Has 2 endonuclease domains. The discontinuous RuvC-like domain cleaves the target DNA noncomplementary to crRNA while the HNH nuclease domain cleaves the target DNA complementary to crRNA.</text>
</comment>
<evidence type="ECO:0000313" key="14">
    <source>
        <dbReference type="EMBL" id="RIY35814.1"/>
    </source>
</evidence>
<keyword evidence="10" id="KW-0464">Manganese</keyword>
<keyword evidence="4 12" id="KW-0255">Endonuclease</keyword>
<feature type="binding site" evidence="12">
    <location>
        <position position="8"/>
    </location>
    <ligand>
        <name>Mg(2+)</name>
        <dbReference type="ChEBI" id="CHEBI:18420"/>
        <label>2</label>
    </ligand>
</feature>
<keyword evidence="8 12" id="KW-0051">Antiviral defense</keyword>
<feature type="active site" description="For RuvC-like nuclease domain" evidence="12">
    <location>
        <position position="8"/>
    </location>
</feature>
<dbReference type="GO" id="GO:0016787">
    <property type="term" value="F:hydrolase activity"/>
    <property type="evidence" value="ECO:0007669"/>
    <property type="project" value="UniProtKB-KW"/>
</dbReference>
<comment type="caution">
    <text evidence="14">The sequence shown here is derived from an EMBL/GenBank/DDBJ whole genome shotgun (WGS) entry which is preliminary data.</text>
</comment>
<accession>A0A3A1YHV5</accession>
<dbReference type="Gene3D" id="1.10.30.50">
    <property type="match status" value="1"/>
</dbReference>
<evidence type="ECO:0000256" key="1">
    <source>
        <dbReference type="ARBA" id="ARBA00001946"/>
    </source>
</evidence>
<keyword evidence="9 12" id="KW-0238">DNA-binding</keyword>
<dbReference type="GO" id="GO:0004519">
    <property type="term" value="F:endonuclease activity"/>
    <property type="evidence" value="ECO:0007669"/>
    <property type="project" value="UniProtKB-UniRule"/>
</dbReference>
<dbReference type="InterPro" id="IPR032239">
    <property type="entry name" value="Cas9-BH"/>
</dbReference>
<dbReference type="Gene3D" id="3.30.420.10">
    <property type="entry name" value="Ribonuclease H-like superfamily/Ribonuclease H"/>
    <property type="match status" value="2"/>
</dbReference>
<comment type="similarity">
    <text evidence="12">Belongs to the CRISPR-associated Cas9 family.</text>
</comment>
<evidence type="ECO:0000256" key="9">
    <source>
        <dbReference type="ARBA" id="ARBA00023125"/>
    </source>
</evidence>
<name>A0A3A1YHV5_9FLAO</name>
<sequence length="1549" mass="183484">MKHILGLDLGTNSIGWALIERNIEEKYGKIIGMGSRIIPMSQDILGKFDAGQSISQTAERTGFRSTRKLYQRDNLRRERLHRVLNILGFLPTHYANAIDFEKRLGQFKENQEPKLPYAKNEDGKFDFIFKPSFEEMVADFKQYQPQLFYIKPNGKESQIPYDWTIYYLRKKALSQKLSKEELAWILLNFNQKRGYYQLRGEVEQADESKSVKFYALRVVKVEEDGKDKKGDTWYNVHLENGWVYRRTSKNFLDWEGKVREFIVTEKLNEDGTIKVDKEGKEDRSFKAVNSEEDWIAIKKSTEDKINHSEKTVGTYIYDMLLQEPNQKIRGKLIRTIERKFYKDELIKILKKQIELQPEIFTKDLYKACIEELYPHNEAHKKNISDRGFVYLFVEDIIFYQRPLRSKKSLIAKCTLEERSFVVEENGKRKEKTEGIKCIAKTNPIYQEFRLLQWFHNLKIYKKDDKTDIDITDELLPTIEAKEQFLEWLNDKASISQKELLKYPPFQLEEAVRKILVQKLEEKPKKKDIEMGLEEYFRWNYVQDKVYPLNETRGEFLKVLKKNKLSPNFLNKETEYRLWHLLYSVEDKVAIESGLTKFAQKYNLPKEFVLAFSKFPRMEKNYGAFSEKAIKRLLTLMRFGKFWDFENIDDKTKERIDKIQTGEYDEKLKNRVREKAIHLTRDEHFQGLPLWLASYIIYNRHSEVSEIKYWKTADQIELLKQHSLRNPIVEQIINETLQTVREIWEYYGEGKENFFDEIHIELGREMKNPADKRKKMTERITENENTNIRIKLLLSELLNDGVEEVRPYSPMQQEILKIYEEGVYENEQDEKVLEEITKIRKKNQPTTKEINRYKLWLEQGYKSPYTGEMIPLSKLFTSAYQIEHIIPQSRYFDDSLSNKIICEAEVNQLKDNQLAYEFIQNFGGQKVPIGGNETVTILKKEHYEDFVQKYFSKNSLKRKKLLMDEIPEDFIHRQLNDSRYISKIVNLLLSNIVREDGEEEARAKKVIVSSGGVTTRLKQDWGLNDIWNKLITPRFERLNQMAGYEKYGSWENKEGKKVFQINTTEQELMKLNKKRIDHRHHALDALIVACSTADHINYLNNESASENKKSERFDLRKKLRRIEKYIKDGKEREAAKEFYKPWETFTQDAKEALEHIIVSFKQNNRVINKSVNYYQKWEQQPDGSMKKVFVKQKKGNNWAIRKPLHDPMPYGMKEYEINYLKIVDNISNYKFILDDFVRVQIEKIFLENDKKVGKTKNYLKQNPIRNKEGNIVESTDFKIKLSKYRKRKLISVLSVRKGQGAIRTLNEMVNYINNKIADDVLRKDLLNHLRNVIDDNKDIENEEYILDLAFSAEGIDIFNSNRNKPVYKLPIVEEGEKRFQLGTGEGSKHKYVQTAKGTNLFFAIYVNDKGERSYETIPLNVVIERQKQGLPSCPDRNEKGNRLLFSLSPNDLVYIPTEEEQEHPHLVDFSKLSKEQVKQIYKIVSFTGNRLYAVPNTVAKSIVDKVEFTQLNKIEFIKEKQMCIKIDVDRLGNIITLTSKTIREKFDKYK</sequence>
<dbReference type="Proteomes" id="UP000265497">
    <property type="component" value="Unassembled WGS sequence"/>
</dbReference>
<dbReference type="InterPro" id="IPR036397">
    <property type="entry name" value="RNaseH_sf"/>
</dbReference>
<dbReference type="Pfam" id="PF18541">
    <property type="entry name" value="RuvC_III"/>
    <property type="match status" value="1"/>
</dbReference>
<feature type="binding site" evidence="12">
    <location>
        <position position="764"/>
    </location>
    <ligand>
        <name>Mg(2+)</name>
        <dbReference type="ChEBI" id="CHEBI:18420"/>
        <label>1</label>
    </ligand>
</feature>
<dbReference type="GO" id="GO:0003723">
    <property type="term" value="F:RNA binding"/>
    <property type="evidence" value="ECO:0007669"/>
    <property type="project" value="UniProtKB-UniRule"/>
</dbReference>
<evidence type="ECO:0000256" key="11">
    <source>
        <dbReference type="ARBA" id="ARBA00046380"/>
    </source>
</evidence>
<comment type="subunit">
    <text evidence="11 12">Monomer. Binds crRNA and tracrRNA.</text>
</comment>
<keyword evidence="7 12" id="KW-0694">RNA-binding</keyword>
<dbReference type="GO" id="GO:0051607">
    <property type="term" value="P:defense response to virus"/>
    <property type="evidence" value="ECO:0007669"/>
    <property type="project" value="UniProtKB-UniRule"/>
</dbReference>
<feature type="domain" description="HNH Cas9-type" evidence="13">
    <location>
        <begin position="800"/>
        <end position="974"/>
    </location>
</feature>
<dbReference type="InterPro" id="IPR028629">
    <property type="entry name" value="Cas9"/>
</dbReference>
<feature type="binding site" evidence="12">
    <location>
        <position position="1080"/>
    </location>
    <ligand>
        <name>Mg(2+)</name>
        <dbReference type="ChEBI" id="CHEBI:18420"/>
        <label>2</label>
    </ligand>
</feature>
<evidence type="ECO:0000256" key="3">
    <source>
        <dbReference type="ARBA" id="ARBA00022723"/>
    </source>
</evidence>
<evidence type="ECO:0000259" key="13">
    <source>
        <dbReference type="PROSITE" id="PS51749"/>
    </source>
</evidence>
<dbReference type="RefSeq" id="WP_119652942.1">
    <property type="nucleotide sequence ID" value="NZ_NSDI01000009.1"/>
</dbReference>
<dbReference type="PROSITE" id="PS51749">
    <property type="entry name" value="HNH_CAS9"/>
    <property type="match status" value="1"/>
</dbReference>
<dbReference type="Pfam" id="PF13395">
    <property type="entry name" value="HNH_4"/>
    <property type="match status" value="1"/>
</dbReference>
<dbReference type="GO" id="GO:0043571">
    <property type="term" value="P:maintenance of CRISPR repeat elements"/>
    <property type="evidence" value="ECO:0007669"/>
    <property type="project" value="UniProtKB-UniRule"/>
</dbReference>
<keyword evidence="2 12" id="KW-0540">Nuclease</keyword>
<keyword evidence="5 12" id="KW-0378">Hydrolase</keyword>
<keyword evidence="6 12" id="KW-0460">Magnesium</keyword>
<proteinExistence type="inferred from homology"/>
<dbReference type="HAMAP" id="MF_01480">
    <property type="entry name" value="Cas9"/>
    <property type="match status" value="1"/>
</dbReference>
<evidence type="ECO:0000256" key="8">
    <source>
        <dbReference type="ARBA" id="ARBA00023118"/>
    </source>
</evidence>
<dbReference type="InterPro" id="IPR003615">
    <property type="entry name" value="HNH_nuc"/>
</dbReference>
<feature type="binding site" evidence="12">
    <location>
        <position position="764"/>
    </location>
    <ligand>
        <name>Mg(2+)</name>
        <dbReference type="ChEBI" id="CHEBI:18420"/>
        <label>2</label>
    </ligand>
</feature>
<dbReference type="GO" id="GO:0003677">
    <property type="term" value="F:DNA binding"/>
    <property type="evidence" value="ECO:0007669"/>
    <property type="project" value="UniProtKB-UniRule"/>
</dbReference>
<feature type="binding site" evidence="12">
    <location>
        <position position="760"/>
    </location>
    <ligand>
        <name>Mg(2+)</name>
        <dbReference type="ChEBI" id="CHEBI:18420"/>
        <label>1</label>
    </ligand>
</feature>
<dbReference type="EC" id="3.1.-.-" evidence="12"/>
<dbReference type="Pfam" id="PF16593">
    <property type="entry name" value="Cas9-BH"/>
    <property type="match status" value="1"/>
</dbReference>
<feature type="binding site" evidence="12">
    <location>
        <position position="8"/>
    </location>
    <ligand>
        <name>Mg(2+)</name>
        <dbReference type="ChEBI" id="CHEBI:18420"/>
        <label>1</label>
    </ligand>
</feature>
<gene>
    <name evidence="12" type="primary">cas9</name>
    <name evidence="14" type="ORF">CKY20_09450</name>
</gene>
<evidence type="ECO:0000256" key="6">
    <source>
        <dbReference type="ARBA" id="ARBA00022842"/>
    </source>
</evidence>
<dbReference type="GO" id="GO:0046872">
    <property type="term" value="F:metal ion binding"/>
    <property type="evidence" value="ECO:0007669"/>
    <property type="project" value="UniProtKB-UniRule"/>
</dbReference>
<feature type="active site" description="Proton acceptor for HNH nuclease domain" evidence="12">
    <location>
        <position position="883"/>
    </location>
</feature>
<comment type="function">
    <text evidence="12">CRISPR (clustered regularly interspaced short palindromic repeat) is an adaptive immune system that provides protection against mobile genetic elements (viruses, transposable elements and conjugative plasmids). CRISPR clusters contain spacers, sequences complementary to antecedent mobile elements, and target invading nucleic acids. CRISPR clusters are transcribed and processed into CRISPR RNA (crRNA). In type II CRISPR systems correct processing of pre-crRNA requires a trans-encoded small RNA (tracrRNA), endogenous ribonuclease 3 (rnc) and this protein. The tracrRNA serves as a guide for ribonuclease 3-aided processing of pre-crRNA. Subsequently Cas9/crRNA/tracrRNA endonucleolytically cleaves linear or circular dsDNA target complementary to the spacer; Cas9 is inactive in the absence of the 2 guide RNAs (gRNA). Cas9 recognizes the protospacer adjacent motif (PAM) in the CRISPR repeat sequences to help distinguish self versus nonself, as targets within the bacterial CRISPR locus do not have PAMs. PAM recognition is also required for catalytic activity.</text>
</comment>
<organism evidence="14 15">
    <name type="scientific">Capnocytophaga canis</name>
    <dbReference type="NCBI Taxonomy" id="1848903"/>
    <lineage>
        <taxon>Bacteria</taxon>
        <taxon>Pseudomonadati</taxon>
        <taxon>Bacteroidota</taxon>
        <taxon>Flavobacteriia</taxon>
        <taxon>Flavobacteriales</taxon>
        <taxon>Flavobacteriaceae</taxon>
        <taxon>Capnocytophaga</taxon>
    </lineage>
</organism>
<dbReference type="InterPro" id="IPR033114">
    <property type="entry name" value="HNH_CAS9"/>
</dbReference>
<evidence type="ECO:0000256" key="7">
    <source>
        <dbReference type="ARBA" id="ARBA00022884"/>
    </source>
</evidence>
<evidence type="ECO:0000256" key="4">
    <source>
        <dbReference type="ARBA" id="ARBA00022759"/>
    </source>
</evidence>